<gene>
    <name evidence="4" type="ORF">IQ247_15840</name>
</gene>
<keyword evidence="5" id="KW-1185">Reference proteome</keyword>
<dbReference type="RefSeq" id="WP_193921594.1">
    <property type="nucleotide sequence ID" value="NZ_JADEWL010000051.1"/>
</dbReference>
<dbReference type="InterPro" id="IPR000182">
    <property type="entry name" value="GNAT_dom"/>
</dbReference>
<dbReference type="PROSITE" id="PS51186">
    <property type="entry name" value="GNAT"/>
    <property type="match status" value="1"/>
</dbReference>
<dbReference type="PANTHER" id="PTHR43877">
    <property type="entry name" value="AMINOALKYLPHOSPHONATE N-ACETYLTRANSFERASE-RELATED-RELATED"/>
    <property type="match status" value="1"/>
</dbReference>
<evidence type="ECO:0000313" key="5">
    <source>
        <dbReference type="Proteomes" id="UP000620559"/>
    </source>
</evidence>
<feature type="domain" description="N-acetyltransferase" evidence="3">
    <location>
        <begin position="3"/>
        <end position="149"/>
    </location>
</feature>
<protein>
    <submittedName>
        <fullName evidence="4">GNAT family N-acetyltransferase</fullName>
    </submittedName>
</protein>
<reference evidence="4" key="1">
    <citation type="submission" date="2020-10" db="EMBL/GenBank/DDBJ databases">
        <authorList>
            <person name="Castelo-Branco R."/>
            <person name="Eusebio N."/>
            <person name="Adriana R."/>
            <person name="Vieira A."/>
            <person name="Brugerolle De Fraissinette N."/>
            <person name="Rezende De Castro R."/>
            <person name="Schneider M.P."/>
            <person name="Vasconcelos V."/>
            <person name="Leao P.N."/>
        </authorList>
    </citation>
    <scope>NUCLEOTIDE SEQUENCE</scope>
    <source>
        <strain evidence="4">LEGE 06105</strain>
    </source>
</reference>
<proteinExistence type="predicted"/>
<dbReference type="InterPro" id="IPR050832">
    <property type="entry name" value="Bact_Acetyltransf"/>
</dbReference>
<keyword evidence="1" id="KW-0808">Transferase</keyword>
<organism evidence="4 5">
    <name type="scientific">Plectonema cf. radiosum LEGE 06105</name>
    <dbReference type="NCBI Taxonomy" id="945769"/>
    <lineage>
        <taxon>Bacteria</taxon>
        <taxon>Bacillati</taxon>
        <taxon>Cyanobacteriota</taxon>
        <taxon>Cyanophyceae</taxon>
        <taxon>Oscillatoriophycideae</taxon>
        <taxon>Oscillatoriales</taxon>
        <taxon>Microcoleaceae</taxon>
        <taxon>Plectonema</taxon>
    </lineage>
</organism>
<dbReference type="Proteomes" id="UP000620559">
    <property type="component" value="Unassembled WGS sequence"/>
</dbReference>
<dbReference type="EMBL" id="JADEWL010000051">
    <property type="protein sequence ID" value="MBE9214119.1"/>
    <property type="molecule type" value="Genomic_DNA"/>
</dbReference>
<dbReference type="Pfam" id="PF00583">
    <property type="entry name" value="Acetyltransf_1"/>
    <property type="match status" value="1"/>
</dbReference>
<keyword evidence="2" id="KW-0012">Acyltransferase</keyword>
<evidence type="ECO:0000256" key="2">
    <source>
        <dbReference type="ARBA" id="ARBA00023315"/>
    </source>
</evidence>
<evidence type="ECO:0000313" key="4">
    <source>
        <dbReference type="EMBL" id="MBE9214119.1"/>
    </source>
</evidence>
<comment type="caution">
    <text evidence="4">The sequence shown here is derived from an EMBL/GenBank/DDBJ whole genome shotgun (WGS) entry which is preliminary data.</text>
</comment>
<dbReference type="GO" id="GO:0016747">
    <property type="term" value="F:acyltransferase activity, transferring groups other than amino-acyl groups"/>
    <property type="evidence" value="ECO:0007669"/>
    <property type="project" value="InterPro"/>
</dbReference>
<evidence type="ECO:0000256" key="1">
    <source>
        <dbReference type="ARBA" id="ARBA00022679"/>
    </source>
</evidence>
<dbReference type="SUPFAM" id="SSF55729">
    <property type="entry name" value="Acyl-CoA N-acyltransferases (Nat)"/>
    <property type="match status" value="1"/>
</dbReference>
<evidence type="ECO:0000259" key="3">
    <source>
        <dbReference type="PROSITE" id="PS51186"/>
    </source>
</evidence>
<dbReference type="Gene3D" id="3.40.630.30">
    <property type="match status" value="1"/>
</dbReference>
<dbReference type="AlphaFoldDB" id="A0A8J7F8J9"/>
<accession>A0A8J7F8J9</accession>
<name>A0A8J7F8J9_9CYAN</name>
<sequence>MTLNIRTANLEDVPLLIELCAGMDGESPLPNVLAEEIFAAIVKIPNYHIYIVYENHQPVGTFSLLHVPKMMQQEYHKYAVLDAVSVTHKLRDRGIGQQMIKAAMQLSQEAGCYKLMLSSNLKKECNHQFYKFLGFEQHDWNFPGMLQTA</sequence>
<dbReference type="InterPro" id="IPR016181">
    <property type="entry name" value="Acyl_CoA_acyltransferase"/>
</dbReference>